<proteinExistence type="predicted"/>
<name>A0ABU9BZS1_9BURK</name>
<organism evidence="1 2">
    <name type="scientific">Ideonella margarita</name>
    <dbReference type="NCBI Taxonomy" id="2984191"/>
    <lineage>
        <taxon>Bacteria</taxon>
        <taxon>Pseudomonadati</taxon>
        <taxon>Pseudomonadota</taxon>
        <taxon>Betaproteobacteria</taxon>
        <taxon>Burkholderiales</taxon>
        <taxon>Sphaerotilaceae</taxon>
        <taxon>Ideonella</taxon>
    </lineage>
</organism>
<dbReference type="RefSeq" id="WP_341397233.1">
    <property type="nucleotide sequence ID" value="NZ_JBBUTI010000001.1"/>
</dbReference>
<dbReference type="EMBL" id="JBBUTI010000001">
    <property type="protein sequence ID" value="MEK8045087.1"/>
    <property type="molecule type" value="Genomic_DNA"/>
</dbReference>
<dbReference type="Pfam" id="PF11943">
    <property type="entry name" value="DUF3460"/>
    <property type="match status" value="1"/>
</dbReference>
<evidence type="ECO:0000313" key="2">
    <source>
        <dbReference type="Proteomes" id="UP001379945"/>
    </source>
</evidence>
<protein>
    <submittedName>
        <fullName evidence="1">DUF3460 family protein</fullName>
    </submittedName>
</protein>
<sequence length="67" mass="7703">MPLFWKPYKSEATEFIESLKSAKPWLEAEQRAGRALLWDKAQDREAAGEFAAARVAQQPYVYQTKAK</sequence>
<evidence type="ECO:0000313" key="1">
    <source>
        <dbReference type="EMBL" id="MEK8045087.1"/>
    </source>
</evidence>
<keyword evidence="2" id="KW-1185">Reference proteome</keyword>
<dbReference type="Proteomes" id="UP001379945">
    <property type="component" value="Unassembled WGS sequence"/>
</dbReference>
<accession>A0ABU9BZS1</accession>
<dbReference type="InterPro" id="IPR021853">
    <property type="entry name" value="DUF3460"/>
</dbReference>
<gene>
    <name evidence="1" type="ORF">AACH00_01855</name>
</gene>
<reference evidence="1 2" key="1">
    <citation type="submission" date="2024-04" db="EMBL/GenBank/DDBJ databases">
        <title>Novel species of the genus Ideonella isolated from streams.</title>
        <authorList>
            <person name="Lu H."/>
        </authorList>
    </citation>
    <scope>NUCLEOTIDE SEQUENCE [LARGE SCALE GENOMIC DNA]</scope>
    <source>
        <strain evidence="1 2">LYT19W</strain>
    </source>
</reference>
<comment type="caution">
    <text evidence="1">The sequence shown here is derived from an EMBL/GenBank/DDBJ whole genome shotgun (WGS) entry which is preliminary data.</text>
</comment>